<reference evidence="6 8" key="2">
    <citation type="submission" date="2018-07" db="EMBL/GenBank/DDBJ databases">
        <title>Complete genome of the Arcobacter trophiarum type strain LMG 25534.</title>
        <authorList>
            <person name="Miller W.G."/>
            <person name="Yee E."/>
        </authorList>
    </citation>
    <scope>NUCLEOTIDE SEQUENCE [LARGE SCALE GENOMIC DNA]</scope>
    <source>
        <strain evidence="6 8">LMG 25534</strain>
    </source>
</reference>
<dbReference type="SUPFAM" id="SSF63882">
    <property type="entry name" value="MoeA N-terminal region -like"/>
    <property type="match status" value="1"/>
</dbReference>
<feature type="domain" description="MoaB/Mog" evidence="5">
    <location>
        <begin position="182"/>
        <end position="319"/>
    </location>
</feature>
<dbReference type="NCBIfam" id="TIGR00177">
    <property type="entry name" value="molyb_syn"/>
    <property type="match status" value="1"/>
</dbReference>
<evidence type="ECO:0000313" key="7">
    <source>
        <dbReference type="EMBL" id="RXJ92703.1"/>
    </source>
</evidence>
<dbReference type="InterPro" id="IPR036425">
    <property type="entry name" value="MoaB/Mog-like_dom_sf"/>
</dbReference>
<reference evidence="7 9" key="1">
    <citation type="submission" date="2017-10" db="EMBL/GenBank/DDBJ databases">
        <title>Genomics of the genus Arcobacter.</title>
        <authorList>
            <person name="Perez-Cataluna A."/>
            <person name="Figueras M.J."/>
        </authorList>
    </citation>
    <scope>NUCLEOTIDE SEQUENCE [LARGE SCALE GENOMIC DNA]</scope>
    <source>
        <strain evidence="7 9">LMG 25534</strain>
    </source>
</reference>
<dbReference type="SUPFAM" id="SSF53218">
    <property type="entry name" value="Molybdenum cofactor biosynthesis proteins"/>
    <property type="match status" value="1"/>
</dbReference>
<dbReference type="Gene3D" id="3.90.105.10">
    <property type="entry name" value="Molybdopterin biosynthesis moea protein, domain 2"/>
    <property type="match status" value="1"/>
</dbReference>
<dbReference type="InterPro" id="IPR036135">
    <property type="entry name" value="MoeA_linker/N_sf"/>
</dbReference>
<evidence type="ECO:0000256" key="4">
    <source>
        <dbReference type="RuleBase" id="RU365090"/>
    </source>
</evidence>
<dbReference type="InterPro" id="IPR005110">
    <property type="entry name" value="MoeA_linker/N"/>
</dbReference>
<keyword evidence="4 6" id="KW-0808">Transferase</keyword>
<dbReference type="SMART" id="SM00852">
    <property type="entry name" value="MoCF_biosynth"/>
    <property type="match status" value="1"/>
</dbReference>
<evidence type="ECO:0000256" key="1">
    <source>
        <dbReference type="ARBA" id="ARBA00002901"/>
    </source>
</evidence>
<dbReference type="Gene3D" id="2.170.190.11">
    <property type="entry name" value="Molybdopterin biosynthesis moea protein, domain 3"/>
    <property type="match status" value="1"/>
</dbReference>
<dbReference type="EMBL" id="PDKD01000002">
    <property type="protein sequence ID" value="RXJ92703.1"/>
    <property type="molecule type" value="Genomic_DNA"/>
</dbReference>
<proteinExistence type="inferred from homology"/>
<dbReference type="InterPro" id="IPR036688">
    <property type="entry name" value="MoeA_C_domain_IV_sf"/>
</dbReference>
<keyword evidence="4" id="KW-0501">Molybdenum cofactor biosynthesis</keyword>
<dbReference type="Proteomes" id="UP000254504">
    <property type="component" value="Chromosome"/>
</dbReference>
<dbReference type="Proteomes" id="UP000289132">
    <property type="component" value="Unassembled WGS sequence"/>
</dbReference>
<dbReference type="Pfam" id="PF03453">
    <property type="entry name" value="MoeA_N"/>
    <property type="match status" value="1"/>
</dbReference>
<evidence type="ECO:0000256" key="3">
    <source>
        <dbReference type="ARBA" id="ARBA00047317"/>
    </source>
</evidence>
<evidence type="ECO:0000313" key="6">
    <source>
        <dbReference type="EMBL" id="AXK48972.1"/>
    </source>
</evidence>
<dbReference type="PANTHER" id="PTHR10192">
    <property type="entry name" value="MOLYBDOPTERIN BIOSYNTHESIS PROTEIN"/>
    <property type="match status" value="1"/>
</dbReference>
<protein>
    <recommendedName>
        <fullName evidence="4">Molybdopterin molybdenumtransferase</fullName>
        <ecNumber evidence="4">2.10.1.1</ecNumber>
    </recommendedName>
</protein>
<dbReference type="AlphaFoldDB" id="A0AAD0QJB0"/>
<keyword evidence="9" id="KW-1185">Reference proteome</keyword>
<evidence type="ECO:0000313" key="9">
    <source>
        <dbReference type="Proteomes" id="UP000289132"/>
    </source>
</evidence>
<dbReference type="EMBL" id="CP031367">
    <property type="protein sequence ID" value="AXK48972.1"/>
    <property type="molecule type" value="Genomic_DNA"/>
</dbReference>
<gene>
    <name evidence="6" type="primary">moeA2</name>
    <name evidence="6" type="ORF">ATR_1109</name>
    <name evidence="7" type="ORF">CRU87_02670</name>
</gene>
<organism evidence="6 8">
    <name type="scientific">Aliarcobacter trophiarum LMG 25534</name>
    <dbReference type="NCBI Taxonomy" id="1032241"/>
    <lineage>
        <taxon>Bacteria</taxon>
        <taxon>Pseudomonadati</taxon>
        <taxon>Campylobacterota</taxon>
        <taxon>Epsilonproteobacteria</taxon>
        <taxon>Campylobacterales</taxon>
        <taxon>Arcobacteraceae</taxon>
        <taxon>Aliarcobacter</taxon>
    </lineage>
</organism>
<evidence type="ECO:0000313" key="8">
    <source>
        <dbReference type="Proteomes" id="UP000254504"/>
    </source>
</evidence>
<keyword evidence="4" id="KW-0500">Molybdenum</keyword>
<dbReference type="CDD" id="cd00887">
    <property type="entry name" value="MoeA"/>
    <property type="match status" value="1"/>
</dbReference>
<dbReference type="KEGG" id="atp:ATR_1109"/>
<evidence type="ECO:0000256" key="2">
    <source>
        <dbReference type="ARBA" id="ARBA00010763"/>
    </source>
</evidence>
<comment type="catalytic activity">
    <reaction evidence="3">
        <text>adenylyl-molybdopterin + molybdate = Mo-molybdopterin + AMP + H(+)</text>
        <dbReference type="Rhea" id="RHEA:35047"/>
        <dbReference type="ChEBI" id="CHEBI:15378"/>
        <dbReference type="ChEBI" id="CHEBI:36264"/>
        <dbReference type="ChEBI" id="CHEBI:62727"/>
        <dbReference type="ChEBI" id="CHEBI:71302"/>
        <dbReference type="ChEBI" id="CHEBI:456215"/>
        <dbReference type="EC" id="2.10.1.1"/>
    </reaction>
</comment>
<dbReference type="GO" id="GO:0005829">
    <property type="term" value="C:cytosol"/>
    <property type="evidence" value="ECO:0007669"/>
    <property type="project" value="TreeGrafter"/>
</dbReference>
<dbReference type="Gene3D" id="2.40.340.10">
    <property type="entry name" value="MoeA, C-terminal, domain IV"/>
    <property type="match status" value="1"/>
</dbReference>
<comment type="pathway">
    <text evidence="4">Cofactor biosynthesis; molybdopterin biosynthesis.</text>
</comment>
<accession>A0AAD0QJB0</accession>
<dbReference type="GO" id="GO:0046872">
    <property type="term" value="F:metal ion binding"/>
    <property type="evidence" value="ECO:0007669"/>
    <property type="project" value="UniProtKB-UniRule"/>
</dbReference>
<dbReference type="EC" id="2.10.1.1" evidence="4"/>
<comment type="similarity">
    <text evidence="2 4">Belongs to the MoeA family.</text>
</comment>
<comment type="function">
    <text evidence="1 4">Catalyzes the insertion of molybdate into adenylated molybdopterin with the concomitant release of AMP.</text>
</comment>
<sequence length="414" mass="46449">MKKSLNYVNFDLAYNLGLKLCEEIKRKDSENIATLDSLGRVLSKDIVCIKNLPSFNNSAMDGYAIRVEDLKKSLKIEDTIFAGDKREFKEPKSEYCYKIMTGASVPDFVDLVVPYELCESLENEVKFTKDLKRGSNIRLKGEEHKIGEILLKKGDKIDSSLISLLVSQGVKELEVYKKLNIAIISSGNELKEPWEEASEEEIYNINSFFIKSFLEENYFSSSYLGVVPDNLEKSIEFIKKLENYDVIITSGGVSMGDADFLAKAFLDCGLEVTFHGVNLKPGRAMMLGKLKNSLVLALPGNPLANAINSHIFLLPLLKKLQGETKFNHDFIECKNSKDFGVKLDRVEAVLGFVENGKFQATKDNKYGSAMISLLYLSNSIALTSGKSALIKDSDTIKVLPFIKKYIENRVDFLN</sequence>
<dbReference type="Gene3D" id="3.40.980.10">
    <property type="entry name" value="MoaB/Mog-like domain"/>
    <property type="match status" value="1"/>
</dbReference>
<dbReference type="Pfam" id="PF00994">
    <property type="entry name" value="MoCF_biosynth"/>
    <property type="match status" value="1"/>
</dbReference>
<dbReference type="InterPro" id="IPR038987">
    <property type="entry name" value="MoeA-like"/>
</dbReference>
<dbReference type="GO" id="GO:0006777">
    <property type="term" value="P:Mo-molybdopterin cofactor biosynthetic process"/>
    <property type="evidence" value="ECO:0007669"/>
    <property type="project" value="UniProtKB-UniRule"/>
</dbReference>
<dbReference type="RefSeq" id="WP_115428477.1">
    <property type="nucleotide sequence ID" value="NZ_CP031367.1"/>
</dbReference>
<evidence type="ECO:0000259" key="5">
    <source>
        <dbReference type="SMART" id="SM00852"/>
    </source>
</evidence>
<name>A0AAD0QJB0_9BACT</name>
<dbReference type="PANTHER" id="PTHR10192:SF5">
    <property type="entry name" value="GEPHYRIN"/>
    <property type="match status" value="1"/>
</dbReference>
<dbReference type="InterPro" id="IPR001453">
    <property type="entry name" value="MoaB/Mog_dom"/>
</dbReference>
<dbReference type="GO" id="GO:0061599">
    <property type="term" value="F:molybdopterin molybdotransferase activity"/>
    <property type="evidence" value="ECO:0007669"/>
    <property type="project" value="UniProtKB-UniRule"/>
</dbReference>
<comment type="cofactor">
    <cofactor evidence="4">
        <name>Mg(2+)</name>
        <dbReference type="ChEBI" id="CHEBI:18420"/>
    </cofactor>
</comment>
<keyword evidence="4" id="KW-0460">Magnesium</keyword>
<keyword evidence="4" id="KW-0479">Metal-binding</keyword>